<dbReference type="AlphaFoldDB" id="A0A9W4PC42"/>
<dbReference type="RefSeq" id="WP_230301116.1">
    <property type="nucleotide sequence ID" value="NZ_CAKKMG010000009.1"/>
</dbReference>
<evidence type="ECO:0000313" key="2">
    <source>
        <dbReference type="EMBL" id="CAH0169202.1"/>
    </source>
</evidence>
<dbReference type="InterPro" id="IPR018310">
    <property type="entry name" value="Put_endonuclease_Z1-dom"/>
</dbReference>
<reference evidence="2" key="1">
    <citation type="submission" date="2021-11" db="EMBL/GenBank/DDBJ databases">
        <authorList>
            <person name="Bulgarelli D."/>
        </authorList>
    </citation>
    <scope>NUCLEOTIDE SEQUENCE</scope>
    <source>
        <strain evidence="2">Bi133</strain>
    </source>
</reference>
<organism evidence="2 3">
    <name type="scientific">Peribacillus simplex</name>
    <dbReference type="NCBI Taxonomy" id="1478"/>
    <lineage>
        <taxon>Bacteria</taxon>
        <taxon>Bacillati</taxon>
        <taxon>Bacillota</taxon>
        <taxon>Bacilli</taxon>
        <taxon>Bacillales</taxon>
        <taxon>Bacillaceae</taxon>
        <taxon>Peribacillus</taxon>
    </lineage>
</organism>
<name>A0A9W4PC42_9BACI</name>
<feature type="domain" description="Putative endonuclease Z1" evidence="1">
    <location>
        <begin position="397"/>
        <end position="621"/>
    </location>
</feature>
<evidence type="ECO:0000259" key="1">
    <source>
        <dbReference type="Pfam" id="PF10593"/>
    </source>
</evidence>
<dbReference type="Pfam" id="PF10593">
    <property type="entry name" value="Z1"/>
    <property type="match status" value="1"/>
</dbReference>
<dbReference type="EMBL" id="CAKKMG010000009">
    <property type="protein sequence ID" value="CAH0169202.1"/>
    <property type="molecule type" value="Genomic_DNA"/>
</dbReference>
<accession>A0A9W4PC42</accession>
<gene>
    <name evidence="2" type="ORF">SRABI133_01141</name>
</gene>
<evidence type="ECO:0000313" key="3">
    <source>
        <dbReference type="Proteomes" id="UP000789326"/>
    </source>
</evidence>
<sequence length="856" mass="98299">MDPLKIAIDIVVTRILENNTSIDEEFNNFICPIRNTELKKDEKENIRPLVLERVNAEKQLELYEIEDPVVISNPEGHDEWYEDWLLSTNISNKYYWDRLEDYLKRNFKKKFSMEKALKNTQSIHNASDKVISRLEDPRKASFQTKGLVIGHVQSGKTANFTALIAKAADAGYKLIIVLAGLHNNLRSQTQLRLDQELTGDPAKEINNVGLPVESKQWVKLTGTNDFITNDSVRLETQSQYSRPILLIVKKRPEILNKVIEWITKANETTRRNIPLLMIDDEADLATIDASTDGNPRPTNKAIRDILNLFIKNAYVGYTATPFANMLIDKRTNDDDLGRDLFPRNFIVSLPKPDDYIGAEQIFAKGHDKYYVKHLKDTEIPFYSNERHQNGSLTMTQSLKEAFYSFILSAACRYSRGHEPEPMTMLIHTTHLQHGHGAMYGIVENFRKKFTALWKSSDRDLEVILKNLWESNFLPATEELYHDRVISFEVIKEYISPFLKKLKVLKLNSASDDELDYAKNKDIKVIAIGGNTLSRGLTLEGLMTSFFLRNSNTYDTLLQMGRWFGYREGYEDLTRIYTSKKLANYFEDLAHVEQQVREDIAKYEDDRLTPEQISPLIRSHKNLKITSPNKMGAGKLITPTYSRKTAQTTWLPLNDKAILKQNLDMTDQFISKLTLKYGSNKVSGRHLIKKVSYKKIIEFLSNFNYDGLPGFDASEIIRYIERLATEYGRKELTEWNVGIPGTLTPYHPEISEVQFGGLPIIPVNRSRTFKYPLKIGSLTSPGDFSIDIRNQDNDPTESRTKPLLLLYRISKYSRPKQTSPTLCSLFEGYNHSEDVVGIAMAFPRSHNQPDDLFGQPD</sequence>
<dbReference type="Proteomes" id="UP000789326">
    <property type="component" value="Unassembled WGS sequence"/>
</dbReference>
<protein>
    <recommendedName>
        <fullName evidence="1">Putative endonuclease Z1 domain-containing protein</fullName>
    </recommendedName>
</protein>
<proteinExistence type="predicted"/>
<comment type="caution">
    <text evidence="2">The sequence shown here is derived from an EMBL/GenBank/DDBJ whole genome shotgun (WGS) entry which is preliminary data.</text>
</comment>